<organism evidence="2 3">
    <name type="scientific">Sesamum alatum</name>
    <dbReference type="NCBI Taxonomy" id="300844"/>
    <lineage>
        <taxon>Eukaryota</taxon>
        <taxon>Viridiplantae</taxon>
        <taxon>Streptophyta</taxon>
        <taxon>Embryophyta</taxon>
        <taxon>Tracheophyta</taxon>
        <taxon>Spermatophyta</taxon>
        <taxon>Magnoliopsida</taxon>
        <taxon>eudicotyledons</taxon>
        <taxon>Gunneridae</taxon>
        <taxon>Pentapetalae</taxon>
        <taxon>asterids</taxon>
        <taxon>lamiids</taxon>
        <taxon>Lamiales</taxon>
        <taxon>Pedaliaceae</taxon>
        <taxon>Sesamum</taxon>
    </lineage>
</organism>
<keyword evidence="1" id="KW-0812">Transmembrane</keyword>
<evidence type="ECO:0000313" key="3">
    <source>
        <dbReference type="Proteomes" id="UP001293254"/>
    </source>
</evidence>
<dbReference type="AlphaFoldDB" id="A0AAE1YYR8"/>
<comment type="caution">
    <text evidence="2">The sequence shown here is derived from an EMBL/GenBank/DDBJ whole genome shotgun (WGS) entry which is preliminary data.</text>
</comment>
<accession>A0AAE1YYR8</accession>
<dbReference type="Proteomes" id="UP001293254">
    <property type="component" value="Unassembled WGS sequence"/>
</dbReference>
<evidence type="ECO:0000313" key="2">
    <source>
        <dbReference type="EMBL" id="KAK4438761.1"/>
    </source>
</evidence>
<reference evidence="2" key="1">
    <citation type="submission" date="2020-06" db="EMBL/GenBank/DDBJ databases">
        <authorList>
            <person name="Li T."/>
            <person name="Hu X."/>
            <person name="Zhang T."/>
            <person name="Song X."/>
            <person name="Zhang H."/>
            <person name="Dai N."/>
            <person name="Sheng W."/>
            <person name="Hou X."/>
            <person name="Wei L."/>
        </authorList>
    </citation>
    <scope>NUCLEOTIDE SEQUENCE</scope>
    <source>
        <strain evidence="2">3651</strain>
        <tissue evidence="2">Leaf</tissue>
    </source>
</reference>
<name>A0AAE1YYR8_9LAMI</name>
<keyword evidence="3" id="KW-1185">Reference proteome</keyword>
<gene>
    <name evidence="2" type="ORF">Salat_0210700</name>
</gene>
<feature type="transmembrane region" description="Helical" evidence="1">
    <location>
        <begin position="123"/>
        <end position="146"/>
    </location>
</feature>
<sequence length="149" mass="16764">MKPMVKIYLKRKLFVEDAWSNYDAKVNLLWLIKNVPENGLPLKDFSAISNAKRQSIFRSFLPPSMLRSSADCQPGKIEPDLESGLSGDDLVKWGVETKQILGSKQESFEGDFQLLQPFSTIRLFGLCIGLFRVLCSGFSLFLARIICVG</sequence>
<protein>
    <submittedName>
        <fullName evidence="2">Uncharacterized protein</fullName>
    </submittedName>
</protein>
<keyword evidence="1" id="KW-1133">Transmembrane helix</keyword>
<reference evidence="2" key="2">
    <citation type="journal article" date="2024" name="Plant">
        <title>Genomic evolution and insights into agronomic trait innovations of Sesamum species.</title>
        <authorList>
            <person name="Miao H."/>
            <person name="Wang L."/>
            <person name="Qu L."/>
            <person name="Liu H."/>
            <person name="Sun Y."/>
            <person name="Le M."/>
            <person name="Wang Q."/>
            <person name="Wei S."/>
            <person name="Zheng Y."/>
            <person name="Lin W."/>
            <person name="Duan Y."/>
            <person name="Cao H."/>
            <person name="Xiong S."/>
            <person name="Wang X."/>
            <person name="Wei L."/>
            <person name="Li C."/>
            <person name="Ma Q."/>
            <person name="Ju M."/>
            <person name="Zhao R."/>
            <person name="Li G."/>
            <person name="Mu C."/>
            <person name="Tian Q."/>
            <person name="Mei H."/>
            <person name="Zhang T."/>
            <person name="Gao T."/>
            <person name="Zhang H."/>
        </authorList>
    </citation>
    <scope>NUCLEOTIDE SEQUENCE</scope>
    <source>
        <strain evidence="2">3651</strain>
    </source>
</reference>
<keyword evidence="1" id="KW-0472">Membrane</keyword>
<dbReference type="EMBL" id="JACGWO010000001">
    <property type="protein sequence ID" value="KAK4438761.1"/>
    <property type="molecule type" value="Genomic_DNA"/>
</dbReference>
<proteinExistence type="predicted"/>
<evidence type="ECO:0000256" key="1">
    <source>
        <dbReference type="SAM" id="Phobius"/>
    </source>
</evidence>